<protein>
    <submittedName>
        <fullName evidence="1">Uncharacterized protein</fullName>
    </submittedName>
</protein>
<gene>
    <name evidence="1" type="ordered locus">RBRH_04228</name>
</gene>
<accession>E5ATW7</accession>
<dbReference type="EMBL" id="FR687360">
    <property type="protein sequence ID" value="CBW76541.1"/>
    <property type="molecule type" value="Genomic_DNA"/>
</dbReference>
<dbReference type="AlphaFoldDB" id="E5ATW7"/>
<dbReference type="Proteomes" id="UP000007437">
    <property type="component" value="Plasmid pBRH01"/>
</dbReference>
<dbReference type="KEGG" id="brh:RBRH_04228"/>
<proteinExistence type="predicted"/>
<evidence type="ECO:0000313" key="2">
    <source>
        <dbReference type="Proteomes" id="UP000007437"/>
    </source>
</evidence>
<evidence type="ECO:0000313" key="1">
    <source>
        <dbReference type="EMBL" id="CBW76541.1"/>
    </source>
</evidence>
<dbReference type="HOGENOM" id="CLU_3325755_0_0_4"/>
<geneLocation type="plasmid" evidence="1 2">
    <name>pBRH01</name>
</geneLocation>
<name>E5ATW7_MYCRK</name>
<keyword evidence="1" id="KW-0614">Plasmid</keyword>
<reference evidence="1 2" key="1">
    <citation type="journal article" date="2011" name="J. Bacteriol.">
        <title>Complete genome sequence of Burkholderia rhizoxinica, an endosymbiont of Rhizopus microsporus.</title>
        <authorList>
            <person name="Lackner G."/>
            <person name="Moebius N."/>
            <person name="Partida-Martinez L."/>
            <person name="Hertweck C."/>
        </authorList>
    </citation>
    <scope>NUCLEOTIDE SEQUENCE [LARGE SCALE GENOMIC DNA]</scope>
    <source>
        <strain evidence="2">DSM 19002 / CIP 109453 / HKI 454</strain>
        <plasmid evidence="1 2">pBRH01</plasmid>
    </source>
</reference>
<organism evidence="1 2">
    <name type="scientific">Mycetohabitans rhizoxinica (strain DSM 19002 / CIP 109453 / HKI 454)</name>
    <name type="common">Paraburkholderia rhizoxinica</name>
    <dbReference type="NCBI Taxonomy" id="882378"/>
    <lineage>
        <taxon>Bacteria</taxon>
        <taxon>Pseudomonadati</taxon>
        <taxon>Pseudomonadota</taxon>
        <taxon>Betaproteobacteria</taxon>
        <taxon>Burkholderiales</taxon>
        <taxon>Burkholderiaceae</taxon>
        <taxon>Mycetohabitans</taxon>
    </lineage>
</organism>
<sequence>MTTDIVKRNKAVIQAFVEHIDSGPALTRRCASAACPTR</sequence>